<proteinExistence type="predicted"/>
<organism evidence="1 2">
    <name type="scientific">Campylobacter concisus UNSW3</name>
    <dbReference type="NCBI Taxonomy" id="1242966"/>
    <lineage>
        <taxon>Bacteria</taxon>
        <taxon>Pseudomonadati</taxon>
        <taxon>Campylobacterota</taxon>
        <taxon>Epsilonproteobacteria</taxon>
        <taxon>Campylobacterales</taxon>
        <taxon>Campylobacteraceae</taxon>
        <taxon>Campylobacter</taxon>
    </lineage>
</organism>
<gene>
    <name evidence="1" type="ORF">UNSW3_944</name>
</gene>
<comment type="caution">
    <text evidence="1">The sequence shown here is derived from an EMBL/GenBank/DDBJ whole genome shotgun (WGS) entry which is preliminary data.</text>
</comment>
<evidence type="ECO:0000313" key="1">
    <source>
        <dbReference type="EMBL" id="ERJ23569.1"/>
    </source>
</evidence>
<evidence type="ECO:0000313" key="2">
    <source>
        <dbReference type="Proteomes" id="UP000016636"/>
    </source>
</evidence>
<sequence length="43" mass="5090">MFFKAILQGLHCYKDKVQISNLLLSIKFTRSLPLKVIEKRKQI</sequence>
<dbReference type="Proteomes" id="UP000016636">
    <property type="component" value="Unassembled WGS sequence"/>
</dbReference>
<protein>
    <submittedName>
        <fullName evidence="1">Uncharacterized protein</fullName>
    </submittedName>
</protein>
<dbReference type="PATRIC" id="fig|1242966.3.peg.280"/>
<reference evidence="1 2" key="1">
    <citation type="journal article" date="2013" name="BMC Genomics">
        <title>Comparative genomics of Campylobacter concisus isolates reveals genetic diversity and provides insights into disease association.</title>
        <authorList>
            <person name="Deshpande N.P."/>
            <person name="Kaakoush N.O."/>
            <person name="Wilkins M.R."/>
            <person name="Mitchell H.M."/>
        </authorList>
    </citation>
    <scope>NUCLEOTIDE SEQUENCE [LARGE SCALE GENOMIC DNA]</scope>
    <source>
        <strain evidence="1 2">UNSW3</strain>
    </source>
</reference>
<accession>U2G670</accession>
<name>U2G670_9BACT</name>
<dbReference type="AlphaFoldDB" id="U2G670"/>
<dbReference type="EMBL" id="ANNE01000003">
    <property type="protein sequence ID" value="ERJ23569.1"/>
    <property type="molecule type" value="Genomic_DNA"/>
</dbReference>